<dbReference type="EMBL" id="NKXS01005378">
    <property type="protein sequence ID" value="PIN03831.1"/>
    <property type="molecule type" value="Genomic_DNA"/>
</dbReference>
<evidence type="ECO:0000313" key="3">
    <source>
        <dbReference type="Proteomes" id="UP000231279"/>
    </source>
</evidence>
<evidence type="ECO:0000313" key="2">
    <source>
        <dbReference type="EMBL" id="PIN03831.1"/>
    </source>
</evidence>
<accession>A0A2G9GEW5</accession>
<protein>
    <submittedName>
        <fullName evidence="2">Uncharacterized protein</fullName>
    </submittedName>
</protein>
<dbReference type="PANTHER" id="PTHR31755">
    <property type="entry name" value="FOLATE RECEPTOR-LIKE"/>
    <property type="match status" value="1"/>
</dbReference>
<dbReference type="GO" id="GO:0009535">
    <property type="term" value="C:chloroplast thylakoid membrane"/>
    <property type="evidence" value="ECO:0007669"/>
    <property type="project" value="TreeGrafter"/>
</dbReference>
<reference evidence="3" key="1">
    <citation type="journal article" date="2018" name="Gigascience">
        <title>Genome assembly of the Pink Ipe (Handroanthus impetiginosus, Bignoniaceae), a highly valued, ecologically keystone Neotropical timber forest tree.</title>
        <authorList>
            <person name="Silva-Junior O.B."/>
            <person name="Grattapaglia D."/>
            <person name="Novaes E."/>
            <person name="Collevatti R.G."/>
        </authorList>
    </citation>
    <scope>NUCLEOTIDE SEQUENCE [LARGE SCALE GENOMIC DNA]</scope>
    <source>
        <strain evidence="3">cv. UFG-1</strain>
    </source>
</reference>
<comment type="caution">
    <text evidence="2">The sequence shown here is derived from an EMBL/GenBank/DDBJ whole genome shotgun (WGS) entry which is preliminary data.</text>
</comment>
<dbReference type="OrthoDB" id="509361at2759"/>
<dbReference type="STRING" id="429701.A0A2G9GEW5"/>
<feature type="region of interest" description="Disordered" evidence="1">
    <location>
        <begin position="79"/>
        <end position="115"/>
    </location>
</feature>
<evidence type="ECO:0000256" key="1">
    <source>
        <dbReference type="SAM" id="MobiDB-lite"/>
    </source>
</evidence>
<dbReference type="Proteomes" id="UP000231279">
    <property type="component" value="Unassembled WGS sequence"/>
</dbReference>
<keyword evidence="3" id="KW-1185">Reference proteome</keyword>
<dbReference type="AlphaFoldDB" id="A0A2G9GEW5"/>
<feature type="compositionally biased region" description="Basic and acidic residues" evidence="1">
    <location>
        <begin position="99"/>
        <end position="115"/>
    </location>
</feature>
<gene>
    <name evidence="2" type="ORF">CDL12_23648</name>
</gene>
<dbReference type="GO" id="GO:0009941">
    <property type="term" value="C:chloroplast envelope"/>
    <property type="evidence" value="ECO:0007669"/>
    <property type="project" value="TreeGrafter"/>
</dbReference>
<dbReference type="InterPro" id="IPR040320">
    <property type="entry name" value="At4g37920-like"/>
</dbReference>
<name>A0A2G9GEW5_9LAMI</name>
<sequence>MELASAPLNPYYAVSPVRYSAAASRILFPSLPNFRATVPRISSSRLASISTGFILACEKVRFHSSCIAACVGNTTAAMTESDQEHMPLGTKPNPEANDEAFKEDDKDREAKNSEQLDDDKMLRVCDKLIEVFMVDKPTSSDWRKLITFSKTWDDIRPQFFKRCQDRADSESDPGMKVNLLRLARKLKEVDDDIQRHNELLGVIRKSPSEVDEIVERRRKDFTQEFFDHLKNVAQSYYDNPTEQKALVKLGETCLAAVEAYDTETENIEAPNSAEFKLQDIMNSHSVDFASRKIDNLADKNRLDPAMAHMFAKAWSGAKGTDMTKDEVKDMLYHQYKTAAGNLQRLVPKEIRILKYLLTIEDPLERMTALTDAFTPGLELEGEQVDCLYTTPQQLHALIKNVLGAYNNSREGTVLREARDLVNPRIIPKMEELRKIIENNFM</sequence>
<dbReference type="PANTHER" id="PTHR31755:SF3">
    <property type="entry name" value="EXOCYST COMPLEX COMPONENT SEC6"/>
    <property type="match status" value="1"/>
</dbReference>
<proteinExistence type="predicted"/>
<organism evidence="2 3">
    <name type="scientific">Handroanthus impetiginosus</name>
    <dbReference type="NCBI Taxonomy" id="429701"/>
    <lineage>
        <taxon>Eukaryota</taxon>
        <taxon>Viridiplantae</taxon>
        <taxon>Streptophyta</taxon>
        <taxon>Embryophyta</taxon>
        <taxon>Tracheophyta</taxon>
        <taxon>Spermatophyta</taxon>
        <taxon>Magnoliopsida</taxon>
        <taxon>eudicotyledons</taxon>
        <taxon>Gunneridae</taxon>
        <taxon>Pentapetalae</taxon>
        <taxon>asterids</taxon>
        <taxon>lamiids</taxon>
        <taxon>Lamiales</taxon>
        <taxon>Bignoniaceae</taxon>
        <taxon>Crescentiina</taxon>
        <taxon>Tabebuia alliance</taxon>
        <taxon>Handroanthus</taxon>
    </lineage>
</organism>